<dbReference type="Proteomes" id="UP000589896">
    <property type="component" value="Unassembled WGS sequence"/>
</dbReference>
<dbReference type="InterPro" id="IPR021710">
    <property type="entry name" value="DUF3293"/>
</dbReference>
<comment type="caution">
    <text evidence="1">The sequence shown here is derived from an EMBL/GenBank/DDBJ whole genome shotgun (WGS) entry which is preliminary data.</text>
</comment>
<organism evidence="1 2">
    <name type="scientific">Luteimonas deserti</name>
    <dbReference type="NCBI Taxonomy" id="2752306"/>
    <lineage>
        <taxon>Bacteria</taxon>
        <taxon>Pseudomonadati</taxon>
        <taxon>Pseudomonadota</taxon>
        <taxon>Gammaproteobacteria</taxon>
        <taxon>Lysobacterales</taxon>
        <taxon>Lysobacteraceae</taxon>
        <taxon>Luteimonas</taxon>
    </lineage>
</organism>
<gene>
    <name evidence="1" type="ORF">H0E82_00535</name>
</gene>
<name>A0A7Z0TSY5_9GAMM</name>
<evidence type="ECO:0000313" key="1">
    <source>
        <dbReference type="EMBL" id="NYZ61251.1"/>
    </source>
</evidence>
<dbReference type="AlphaFoldDB" id="A0A7Z0TSY5"/>
<accession>A0A7Z0TSY5</accession>
<dbReference type="RefSeq" id="WP_180543026.1">
    <property type="nucleotide sequence ID" value="NZ_JACCJZ010000002.1"/>
</dbReference>
<sequence>MNDQHSIDDARLIVLLHAYLAARYRWQSRADWHDVVIGLPTPGLDLHYPHAPSYGLLSAWNPHSTQRAATENRRADKALDAELAATGLPYIPAFASAADRSWREPSWIVFGMPLTDFDGLARRYGQLGTLWWARERAVRLRMDARRPDGLEGDCDVDWLR</sequence>
<keyword evidence="2" id="KW-1185">Reference proteome</keyword>
<proteinExistence type="predicted"/>
<dbReference type="Pfam" id="PF11697">
    <property type="entry name" value="DUF3293"/>
    <property type="match status" value="1"/>
</dbReference>
<evidence type="ECO:0000313" key="2">
    <source>
        <dbReference type="Proteomes" id="UP000589896"/>
    </source>
</evidence>
<dbReference type="EMBL" id="JACCJZ010000002">
    <property type="protein sequence ID" value="NYZ61251.1"/>
    <property type="molecule type" value="Genomic_DNA"/>
</dbReference>
<reference evidence="1 2" key="1">
    <citation type="submission" date="2020-07" db="EMBL/GenBank/DDBJ databases">
        <title>isolation of Luteimonas sp. SJ-16.</title>
        <authorList>
            <person name="Huang X.-X."/>
            <person name="Xu L."/>
            <person name="Sun J.-Q."/>
        </authorList>
    </citation>
    <scope>NUCLEOTIDE SEQUENCE [LARGE SCALE GENOMIC DNA]</scope>
    <source>
        <strain evidence="1 2">SJ-16</strain>
    </source>
</reference>
<protein>
    <submittedName>
        <fullName evidence="1">DUF3293 domain-containing protein</fullName>
    </submittedName>
</protein>